<accession>A0AAV7ANQ0</accession>
<dbReference type="EMBL" id="WNYA01000007">
    <property type="protein sequence ID" value="KAG8562390.1"/>
    <property type="molecule type" value="Genomic_DNA"/>
</dbReference>
<sequence length="197" mass="22663">MERGVIFLCILILARTAVIREKCQIIELISLMLSYENRILYMHDYFPIDYKLPVKYEEILQCQNITSLFSDGITVDELRFLWGIVNENILLSMLRALPERHPSRSYINDLKNIFKKLHNGIQPELSNTINDILARLLIPGDRVKGVAPKNLLDDCFRLLDVLYQEECDLCLPRSHSEDVLCPNGTVPGFSAAQRLPC</sequence>
<dbReference type="GO" id="GO:0045651">
    <property type="term" value="P:positive regulation of macrophage differentiation"/>
    <property type="evidence" value="ECO:0007669"/>
    <property type="project" value="TreeGrafter"/>
</dbReference>
<dbReference type="InterPro" id="IPR020415">
    <property type="entry name" value="IL-34"/>
</dbReference>
<dbReference type="GO" id="GO:0045657">
    <property type="term" value="P:positive regulation of monocyte differentiation"/>
    <property type="evidence" value="ECO:0007669"/>
    <property type="project" value="TreeGrafter"/>
</dbReference>
<evidence type="ECO:0000256" key="1">
    <source>
        <dbReference type="SAM" id="SignalP"/>
    </source>
</evidence>
<keyword evidence="3" id="KW-1185">Reference proteome</keyword>
<keyword evidence="1" id="KW-0732">Signal</keyword>
<dbReference type="GO" id="GO:0005157">
    <property type="term" value="F:macrophage colony-stimulating factor receptor binding"/>
    <property type="evidence" value="ECO:0007669"/>
    <property type="project" value="InterPro"/>
</dbReference>
<dbReference type="PANTHER" id="PTHR28606:SF1">
    <property type="entry name" value="INTERLEUKIN-34"/>
    <property type="match status" value="1"/>
</dbReference>
<dbReference type="Proteomes" id="UP000824782">
    <property type="component" value="Unassembled WGS sequence"/>
</dbReference>
<dbReference type="PRINTS" id="PR01938">
    <property type="entry name" value="INTRLEUKIN34"/>
</dbReference>
<evidence type="ECO:0000313" key="3">
    <source>
        <dbReference type="Proteomes" id="UP000824782"/>
    </source>
</evidence>
<dbReference type="AlphaFoldDB" id="A0AAV7ANQ0"/>
<dbReference type="GO" id="GO:0008284">
    <property type="term" value="P:positive regulation of cell population proliferation"/>
    <property type="evidence" value="ECO:0007669"/>
    <property type="project" value="InterPro"/>
</dbReference>
<dbReference type="Pfam" id="PF15036">
    <property type="entry name" value="IL34"/>
    <property type="match status" value="1"/>
</dbReference>
<comment type="caution">
    <text evidence="2">The sequence shown here is derived from an EMBL/GenBank/DDBJ whole genome shotgun (WGS) entry which is preliminary data.</text>
</comment>
<evidence type="ECO:0008006" key="4">
    <source>
        <dbReference type="Google" id="ProtNLM"/>
    </source>
</evidence>
<feature type="signal peptide" evidence="1">
    <location>
        <begin position="1"/>
        <end position="16"/>
    </location>
</feature>
<dbReference type="InterPro" id="IPR038328">
    <property type="entry name" value="IL-34_sf"/>
</dbReference>
<feature type="chain" id="PRO_5044715600" description="Interleukin 34" evidence="1">
    <location>
        <begin position="17"/>
        <end position="197"/>
    </location>
</feature>
<dbReference type="Gene3D" id="1.20.1250.80">
    <property type="entry name" value="Interleukin-34"/>
    <property type="match status" value="1"/>
</dbReference>
<dbReference type="EMBL" id="WNYA01000007">
    <property type="protein sequence ID" value="KAG8562389.1"/>
    <property type="molecule type" value="Genomic_DNA"/>
</dbReference>
<name>A0AAV7ANQ0_ENGPU</name>
<dbReference type="GO" id="GO:0005615">
    <property type="term" value="C:extracellular space"/>
    <property type="evidence" value="ECO:0007669"/>
    <property type="project" value="InterPro"/>
</dbReference>
<dbReference type="PANTHER" id="PTHR28606">
    <property type="entry name" value="INTERLEUKIN-34"/>
    <property type="match status" value="1"/>
</dbReference>
<proteinExistence type="predicted"/>
<evidence type="ECO:0000313" key="2">
    <source>
        <dbReference type="EMBL" id="KAG8562390.1"/>
    </source>
</evidence>
<protein>
    <recommendedName>
        <fullName evidence="4">Interleukin 34</fullName>
    </recommendedName>
</protein>
<organism evidence="2 3">
    <name type="scientific">Engystomops pustulosus</name>
    <name type="common">Tungara frog</name>
    <name type="synonym">Physalaemus pustulosus</name>
    <dbReference type="NCBI Taxonomy" id="76066"/>
    <lineage>
        <taxon>Eukaryota</taxon>
        <taxon>Metazoa</taxon>
        <taxon>Chordata</taxon>
        <taxon>Craniata</taxon>
        <taxon>Vertebrata</taxon>
        <taxon>Euteleostomi</taxon>
        <taxon>Amphibia</taxon>
        <taxon>Batrachia</taxon>
        <taxon>Anura</taxon>
        <taxon>Neobatrachia</taxon>
        <taxon>Hyloidea</taxon>
        <taxon>Leptodactylidae</taxon>
        <taxon>Leiuperinae</taxon>
        <taxon>Engystomops</taxon>
    </lineage>
</organism>
<reference evidence="2" key="1">
    <citation type="thesis" date="2020" institute="ProQuest LLC" country="789 East Eisenhower Parkway, Ann Arbor, MI, USA">
        <title>Comparative Genomics and Chromosome Evolution.</title>
        <authorList>
            <person name="Mudd A.B."/>
        </authorList>
    </citation>
    <scope>NUCLEOTIDE SEQUENCE</scope>
    <source>
        <strain evidence="2">237g6f4</strain>
        <tissue evidence="2">Blood</tissue>
    </source>
</reference>
<gene>
    <name evidence="2" type="ORF">GDO81_015660</name>
</gene>